<name>A0AA49IXR4_9PROT</name>
<proteinExistence type="predicted"/>
<feature type="chain" id="PRO_5041292233" evidence="1">
    <location>
        <begin position="17"/>
        <end position="128"/>
    </location>
</feature>
<evidence type="ECO:0000256" key="1">
    <source>
        <dbReference type="SAM" id="SignalP"/>
    </source>
</evidence>
<organism evidence="2">
    <name type="scientific">Candidatus Nitricoxidivorans perseverans</name>
    <dbReference type="NCBI Taxonomy" id="2975601"/>
    <lineage>
        <taxon>Bacteria</taxon>
        <taxon>Pseudomonadati</taxon>
        <taxon>Pseudomonadota</taxon>
        <taxon>Betaproteobacteria</taxon>
        <taxon>Nitrosomonadales</taxon>
        <taxon>Sterolibacteriaceae</taxon>
        <taxon>Candidatus Nitricoxidivorans</taxon>
    </lineage>
</organism>
<evidence type="ECO:0000313" key="2">
    <source>
        <dbReference type="EMBL" id="WIM06270.1"/>
    </source>
</evidence>
<keyword evidence="1" id="KW-0732">Signal</keyword>
<reference evidence="2" key="1">
    <citation type="journal article" date="2023" name="Nat. Microbiol.">
        <title>Enrichment and characterization of a nitric oxide-reducing microbial community in a continuous bioreactor.</title>
        <authorList>
            <person name="Garrido-Amador P."/>
            <person name="Stortenbeker N."/>
            <person name="Wessels H.J.C.T."/>
            <person name="Speth D.R."/>
            <person name="Garcia-Heredia I."/>
            <person name="Kartal B."/>
        </authorList>
    </citation>
    <scope>NUCLEOTIDE SEQUENCE</scope>
    <source>
        <strain evidence="2">MAG1</strain>
    </source>
</reference>
<gene>
    <name evidence="2" type="ORF">OHM77_02970</name>
</gene>
<dbReference type="AlphaFoldDB" id="A0AA49IXR4"/>
<dbReference type="KEGG" id="npv:OHM77_02970"/>
<accession>A0AA49IXR4</accession>
<protein>
    <submittedName>
        <fullName evidence="2">Uncharacterized protein</fullName>
    </submittedName>
</protein>
<dbReference type="Proteomes" id="UP001234916">
    <property type="component" value="Chromosome"/>
</dbReference>
<feature type="signal peptide" evidence="1">
    <location>
        <begin position="1"/>
        <end position="16"/>
    </location>
</feature>
<dbReference type="EMBL" id="CP107246">
    <property type="protein sequence ID" value="WIM06270.1"/>
    <property type="molecule type" value="Genomic_DNA"/>
</dbReference>
<sequence>MAFCFFAFLSSADVLAADLKQHLIRAIDTPNGMAEGTLDGSMAEFFKAQTRSSAPVMVKVRTLKRFPTAGCARLEATLIQEGVPTQQGSAIPFAIRYEINLCRDGRPPTEGMDLDAASRALSRNVPSQ</sequence>